<gene>
    <name evidence="2" type="ORF">DFQ27_002989</name>
</gene>
<feature type="domain" description="Peptidase A1" evidence="1">
    <location>
        <begin position="1"/>
        <end position="81"/>
    </location>
</feature>
<dbReference type="EMBL" id="JAAAJB010002185">
    <property type="protein sequence ID" value="KAG0246182.1"/>
    <property type="molecule type" value="Genomic_DNA"/>
</dbReference>
<comment type="caution">
    <text evidence="2">The sequence shown here is derived from an EMBL/GenBank/DDBJ whole genome shotgun (WGS) entry which is preliminary data.</text>
</comment>
<proteinExistence type="predicted"/>
<protein>
    <recommendedName>
        <fullName evidence="1">Peptidase A1 domain-containing protein</fullName>
    </recommendedName>
</protein>
<dbReference type="InterPro" id="IPR021109">
    <property type="entry name" value="Peptidase_aspartic_dom_sf"/>
</dbReference>
<dbReference type="SUPFAM" id="SSF50630">
    <property type="entry name" value="Acid proteases"/>
    <property type="match status" value="1"/>
</dbReference>
<accession>A0A9P6PKI7</accession>
<evidence type="ECO:0000313" key="3">
    <source>
        <dbReference type="Proteomes" id="UP000807716"/>
    </source>
</evidence>
<dbReference type="OrthoDB" id="2747330at2759"/>
<dbReference type="AlphaFoldDB" id="A0A9P6PKI7"/>
<evidence type="ECO:0000313" key="2">
    <source>
        <dbReference type="EMBL" id="KAG0246182.1"/>
    </source>
</evidence>
<sequence>MASSKTIGDLNFIFDDTQFSVPFSDVVILKSEYNGFCFSAIDSWREADDSHGGQKTIVLGDLFIKNQYVIFDYGKQKVGLAQT</sequence>
<organism evidence="2 3">
    <name type="scientific">Actinomortierella ambigua</name>
    <dbReference type="NCBI Taxonomy" id="1343610"/>
    <lineage>
        <taxon>Eukaryota</taxon>
        <taxon>Fungi</taxon>
        <taxon>Fungi incertae sedis</taxon>
        <taxon>Mucoromycota</taxon>
        <taxon>Mortierellomycotina</taxon>
        <taxon>Mortierellomycetes</taxon>
        <taxon>Mortierellales</taxon>
        <taxon>Mortierellaceae</taxon>
        <taxon>Actinomortierella</taxon>
    </lineage>
</organism>
<dbReference type="InterPro" id="IPR033121">
    <property type="entry name" value="PEPTIDASE_A1"/>
</dbReference>
<reference evidence="2" key="1">
    <citation type="journal article" date="2020" name="Fungal Divers.">
        <title>Resolving the Mortierellaceae phylogeny through synthesis of multi-gene phylogenetics and phylogenomics.</title>
        <authorList>
            <person name="Vandepol N."/>
            <person name="Liber J."/>
            <person name="Desiro A."/>
            <person name="Na H."/>
            <person name="Kennedy M."/>
            <person name="Barry K."/>
            <person name="Grigoriev I.V."/>
            <person name="Miller A.N."/>
            <person name="O'Donnell K."/>
            <person name="Stajich J.E."/>
            <person name="Bonito G."/>
        </authorList>
    </citation>
    <scope>NUCLEOTIDE SEQUENCE</scope>
    <source>
        <strain evidence="2">BC1065</strain>
    </source>
</reference>
<keyword evidence="3" id="KW-1185">Reference proteome</keyword>
<name>A0A9P6PKI7_9FUNG</name>
<dbReference type="Gene3D" id="2.40.70.10">
    <property type="entry name" value="Acid Proteases"/>
    <property type="match status" value="1"/>
</dbReference>
<evidence type="ECO:0000259" key="1">
    <source>
        <dbReference type="PROSITE" id="PS51767"/>
    </source>
</evidence>
<dbReference type="Proteomes" id="UP000807716">
    <property type="component" value="Unassembled WGS sequence"/>
</dbReference>
<dbReference type="Pfam" id="PF00026">
    <property type="entry name" value="Asp"/>
    <property type="match status" value="1"/>
</dbReference>
<feature type="non-terminal residue" evidence="2">
    <location>
        <position position="83"/>
    </location>
</feature>
<dbReference type="PROSITE" id="PS51767">
    <property type="entry name" value="PEPTIDASE_A1"/>
    <property type="match status" value="1"/>
</dbReference>